<protein>
    <recommendedName>
        <fullName evidence="4">SH3 domain-containing protein</fullName>
    </recommendedName>
</protein>
<organism evidence="2 3">
    <name type="scientific">Streptomyces andamanensis</name>
    <dbReference type="NCBI Taxonomy" id="1565035"/>
    <lineage>
        <taxon>Bacteria</taxon>
        <taxon>Bacillati</taxon>
        <taxon>Actinomycetota</taxon>
        <taxon>Actinomycetes</taxon>
        <taxon>Kitasatosporales</taxon>
        <taxon>Streptomycetaceae</taxon>
        <taxon>Streptomyces</taxon>
    </lineage>
</organism>
<evidence type="ECO:0000313" key="2">
    <source>
        <dbReference type="EMBL" id="MFC4326426.1"/>
    </source>
</evidence>
<feature type="signal peptide" evidence="1">
    <location>
        <begin position="1"/>
        <end position="43"/>
    </location>
</feature>
<dbReference type="Proteomes" id="UP001595824">
    <property type="component" value="Unassembled WGS sequence"/>
</dbReference>
<name>A0ABV8T867_9ACTN</name>
<accession>A0ABV8T867</accession>
<dbReference type="RefSeq" id="WP_381736491.1">
    <property type="nucleotide sequence ID" value="NZ_JBHSDP010000002.1"/>
</dbReference>
<sequence>MASSGPPTTVPARSRSVLRRRLAACVPVAAALAGTLLTGPAAAAPTAPSAPSAPPVPSAPSAASGNDVYVWATGVNLRPCPRVSTTCRPTGVRLGREYAAAYCQAVGDRVADGPYENTYWVQVAAHGQAGWISAVYVRGGDNNQPVPGVPGPDSCV</sequence>
<feature type="chain" id="PRO_5047342452" description="SH3 domain-containing protein" evidence="1">
    <location>
        <begin position="44"/>
        <end position="156"/>
    </location>
</feature>
<evidence type="ECO:0000256" key="1">
    <source>
        <dbReference type="SAM" id="SignalP"/>
    </source>
</evidence>
<keyword evidence="3" id="KW-1185">Reference proteome</keyword>
<evidence type="ECO:0008006" key="4">
    <source>
        <dbReference type="Google" id="ProtNLM"/>
    </source>
</evidence>
<evidence type="ECO:0000313" key="3">
    <source>
        <dbReference type="Proteomes" id="UP001595824"/>
    </source>
</evidence>
<reference evidence="3" key="1">
    <citation type="journal article" date="2019" name="Int. J. Syst. Evol. Microbiol.">
        <title>The Global Catalogue of Microorganisms (GCM) 10K type strain sequencing project: providing services to taxonomists for standard genome sequencing and annotation.</title>
        <authorList>
            <consortium name="The Broad Institute Genomics Platform"/>
            <consortium name="The Broad Institute Genome Sequencing Center for Infectious Disease"/>
            <person name="Wu L."/>
            <person name="Ma J."/>
        </authorList>
    </citation>
    <scope>NUCLEOTIDE SEQUENCE [LARGE SCALE GENOMIC DNA]</scope>
    <source>
        <strain evidence="3">PCU 347</strain>
    </source>
</reference>
<gene>
    <name evidence="2" type="ORF">ACFPC0_00990</name>
</gene>
<proteinExistence type="predicted"/>
<dbReference type="EMBL" id="JBHSDP010000002">
    <property type="protein sequence ID" value="MFC4326426.1"/>
    <property type="molecule type" value="Genomic_DNA"/>
</dbReference>
<keyword evidence="1" id="KW-0732">Signal</keyword>
<comment type="caution">
    <text evidence="2">The sequence shown here is derived from an EMBL/GenBank/DDBJ whole genome shotgun (WGS) entry which is preliminary data.</text>
</comment>